<feature type="transmembrane region" description="Helical" evidence="1">
    <location>
        <begin position="109"/>
        <end position="130"/>
    </location>
</feature>
<accession>A0ABW4R254</accession>
<keyword evidence="1" id="KW-0472">Membrane</keyword>
<protein>
    <submittedName>
        <fullName evidence="2">Anti-sigma factor family protein</fullName>
    </submittedName>
</protein>
<gene>
    <name evidence="2" type="ORF">ACFSDX_24780</name>
</gene>
<feature type="transmembrane region" description="Helical" evidence="1">
    <location>
        <begin position="78"/>
        <end position="103"/>
    </location>
</feature>
<evidence type="ECO:0000256" key="1">
    <source>
        <dbReference type="SAM" id="Phobius"/>
    </source>
</evidence>
<evidence type="ECO:0000313" key="3">
    <source>
        <dbReference type="Proteomes" id="UP001597197"/>
    </source>
</evidence>
<dbReference type="Proteomes" id="UP001597197">
    <property type="component" value="Unassembled WGS sequence"/>
</dbReference>
<dbReference type="RefSeq" id="WP_382318601.1">
    <property type="nucleotide sequence ID" value="NZ_JBHUFD010000019.1"/>
</dbReference>
<sequence>MMSFHLAERTLQEAAESTASLPASQLAHLHGCPLCQGRVATYQQLLTAAAHLLPPPFPLDFTARVLAQLPRAKPAFPWALSVVAVLVLGMVVVFLSLFGALLVQTFQSLATGLVTAGGILVAGRCLALLVRHRRQMRQLAFS</sequence>
<proteinExistence type="predicted"/>
<reference evidence="3" key="1">
    <citation type="journal article" date="2019" name="Int. J. Syst. Evol. Microbiol.">
        <title>The Global Catalogue of Microorganisms (GCM) 10K type strain sequencing project: providing services to taxonomists for standard genome sequencing and annotation.</title>
        <authorList>
            <consortium name="The Broad Institute Genomics Platform"/>
            <consortium name="The Broad Institute Genome Sequencing Center for Infectious Disease"/>
            <person name="Wu L."/>
            <person name="Ma J."/>
        </authorList>
    </citation>
    <scope>NUCLEOTIDE SEQUENCE [LARGE SCALE GENOMIC DNA]</scope>
    <source>
        <strain evidence="3">CGMCC 1.15795</strain>
    </source>
</reference>
<organism evidence="2 3">
    <name type="scientific">Hymenobacter bucti</name>
    <dbReference type="NCBI Taxonomy" id="1844114"/>
    <lineage>
        <taxon>Bacteria</taxon>
        <taxon>Pseudomonadati</taxon>
        <taxon>Bacteroidota</taxon>
        <taxon>Cytophagia</taxon>
        <taxon>Cytophagales</taxon>
        <taxon>Hymenobacteraceae</taxon>
        <taxon>Hymenobacter</taxon>
    </lineage>
</organism>
<evidence type="ECO:0000313" key="2">
    <source>
        <dbReference type="EMBL" id="MFD1875670.1"/>
    </source>
</evidence>
<dbReference type="EMBL" id="JBHUFD010000019">
    <property type="protein sequence ID" value="MFD1875670.1"/>
    <property type="molecule type" value="Genomic_DNA"/>
</dbReference>
<keyword evidence="3" id="KW-1185">Reference proteome</keyword>
<keyword evidence="1" id="KW-1133">Transmembrane helix</keyword>
<keyword evidence="1" id="KW-0812">Transmembrane</keyword>
<comment type="caution">
    <text evidence="2">The sequence shown here is derived from an EMBL/GenBank/DDBJ whole genome shotgun (WGS) entry which is preliminary data.</text>
</comment>
<name>A0ABW4R254_9BACT</name>